<organism evidence="4 5">
    <name type="scientific">Caballeronia concitans</name>
    <dbReference type="NCBI Taxonomy" id="1777133"/>
    <lineage>
        <taxon>Bacteria</taxon>
        <taxon>Pseudomonadati</taxon>
        <taxon>Pseudomonadota</taxon>
        <taxon>Betaproteobacteria</taxon>
        <taxon>Burkholderiales</taxon>
        <taxon>Burkholderiaceae</taxon>
        <taxon>Caballeronia</taxon>
    </lineage>
</organism>
<evidence type="ECO:0000313" key="5">
    <source>
        <dbReference type="Proteomes" id="UP000198263"/>
    </source>
</evidence>
<dbReference type="PROSITE" id="PS50110">
    <property type="entry name" value="RESPONSE_REGULATORY"/>
    <property type="match status" value="1"/>
</dbReference>
<comment type="caution">
    <text evidence="4">The sequence shown here is derived from an EMBL/GenBank/DDBJ whole genome shotgun (WGS) entry which is preliminary data.</text>
</comment>
<proteinExistence type="predicted"/>
<dbReference type="Pfam" id="PF00072">
    <property type="entry name" value="Response_reg"/>
    <property type="match status" value="1"/>
</dbReference>
<evidence type="ECO:0000256" key="2">
    <source>
        <dbReference type="PROSITE-ProRule" id="PRU00169"/>
    </source>
</evidence>
<dbReference type="OrthoDB" id="9134602at2"/>
<dbReference type="RefSeq" id="WP_040052506.1">
    <property type="nucleotide sequence ID" value="NZ_FCNV02000004.1"/>
</dbReference>
<dbReference type="PANTHER" id="PTHR44591:SF3">
    <property type="entry name" value="RESPONSE REGULATORY DOMAIN-CONTAINING PROTEIN"/>
    <property type="match status" value="1"/>
</dbReference>
<dbReference type="SUPFAM" id="SSF52172">
    <property type="entry name" value="CheY-like"/>
    <property type="match status" value="1"/>
</dbReference>
<sequence>MLVLFVEDDTHLCDAFRDLAVSLGHVAHVAYDGHQAMLLAAAHSYDTIFLDLGLPDVDGRDLCRRLRAAGPSRLACVVAVTGDDRHQNDAHEHFDGFFLKPFTADGFRAVLNAC</sequence>
<dbReference type="GO" id="GO:0000160">
    <property type="term" value="P:phosphorelay signal transduction system"/>
    <property type="evidence" value="ECO:0007669"/>
    <property type="project" value="InterPro"/>
</dbReference>
<dbReference type="InterPro" id="IPR050595">
    <property type="entry name" value="Bact_response_regulator"/>
</dbReference>
<reference evidence="4 5" key="1">
    <citation type="submission" date="2016-01" db="EMBL/GenBank/DDBJ databases">
        <authorList>
            <person name="Peeters C."/>
        </authorList>
    </citation>
    <scope>NUCLEOTIDE SEQUENCE [LARGE SCALE GENOMIC DNA]</scope>
    <source>
        <strain evidence="4">LMG 29315</strain>
    </source>
</reference>
<name>A0A658QXD5_9BURK</name>
<gene>
    <name evidence="4" type="ORF">AWB72_02659</name>
</gene>
<dbReference type="AlphaFoldDB" id="A0A658QXD5"/>
<keyword evidence="5" id="KW-1185">Reference proteome</keyword>
<dbReference type="SMART" id="SM00448">
    <property type="entry name" value="REC"/>
    <property type="match status" value="1"/>
</dbReference>
<feature type="domain" description="Response regulatory" evidence="3">
    <location>
        <begin position="2"/>
        <end position="114"/>
    </location>
</feature>
<evidence type="ECO:0000256" key="1">
    <source>
        <dbReference type="ARBA" id="ARBA00022553"/>
    </source>
</evidence>
<dbReference type="EMBL" id="FCNV02000004">
    <property type="protein sequence ID" value="SAL30911.1"/>
    <property type="molecule type" value="Genomic_DNA"/>
</dbReference>
<evidence type="ECO:0000313" key="4">
    <source>
        <dbReference type="EMBL" id="SAL30911.1"/>
    </source>
</evidence>
<evidence type="ECO:0000259" key="3">
    <source>
        <dbReference type="PROSITE" id="PS50110"/>
    </source>
</evidence>
<dbReference type="PANTHER" id="PTHR44591">
    <property type="entry name" value="STRESS RESPONSE REGULATOR PROTEIN 1"/>
    <property type="match status" value="1"/>
</dbReference>
<dbReference type="InterPro" id="IPR001789">
    <property type="entry name" value="Sig_transdc_resp-reg_receiver"/>
</dbReference>
<keyword evidence="1 2" id="KW-0597">Phosphoprotein</keyword>
<dbReference type="InterPro" id="IPR011006">
    <property type="entry name" value="CheY-like_superfamily"/>
</dbReference>
<accession>A0A658QXD5</accession>
<protein>
    <submittedName>
        <fullName evidence="4">Response regulator</fullName>
    </submittedName>
</protein>
<dbReference type="Proteomes" id="UP000198263">
    <property type="component" value="Unassembled WGS sequence"/>
</dbReference>
<dbReference type="Gene3D" id="3.40.50.2300">
    <property type="match status" value="1"/>
</dbReference>
<feature type="modified residue" description="4-aspartylphosphate" evidence="2">
    <location>
        <position position="51"/>
    </location>
</feature>